<dbReference type="NCBIfam" id="NF005685">
    <property type="entry name" value="PRK07483.1"/>
    <property type="match status" value="1"/>
</dbReference>
<evidence type="ECO:0000256" key="3">
    <source>
        <dbReference type="RuleBase" id="RU003560"/>
    </source>
</evidence>
<dbReference type="InterPro" id="IPR015424">
    <property type="entry name" value="PyrdxlP-dep_Trfase"/>
</dbReference>
<dbReference type="InterPro" id="IPR005814">
    <property type="entry name" value="Aminotrans_3"/>
</dbReference>
<comment type="similarity">
    <text evidence="1 3">Belongs to the class-III pyridoxal-phosphate-dependent aminotransferase family.</text>
</comment>
<proteinExistence type="inferred from homology"/>
<dbReference type="Gene3D" id="3.40.640.10">
    <property type="entry name" value="Type I PLP-dependent aspartate aminotransferase-like (Major domain)"/>
    <property type="match status" value="1"/>
</dbReference>
<evidence type="ECO:0000313" key="4">
    <source>
        <dbReference type="EMBL" id="GIC92789.1"/>
    </source>
</evidence>
<dbReference type="Proteomes" id="UP000036893">
    <property type="component" value="Unassembled WGS sequence"/>
</dbReference>
<dbReference type="PANTHER" id="PTHR43094:SF1">
    <property type="entry name" value="AMINOTRANSFERASE CLASS-III"/>
    <property type="match status" value="1"/>
</dbReference>
<dbReference type="InterPro" id="IPR015421">
    <property type="entry name" value="PyrdxlP-dep_Trfase_major"/>
</dbReference>
<reference evidence="4" key="1">
    <citation type="journal article" date="2015" name="Genome Announc.">
        <title>Draft Genome Sequence of the Pathogenic Filamentous Fungus Aspergillus udagawae Strain IFM 46973T.</title>
        <authorList>
            <person name="Kusuya Y."/>
            <person name="Takahashi-Nakaguchi A."/>
            <person name="Takahashi H."/>
            <person name="Yaguchi T."/>
        </authorList>
    </citation>
    <scope>NUCLEOTIDE SEQUENCE</scope>
    <source>
        <strain evidence="4">IFM 46973</strain>
    </source>
</reference>
<keyword evidence="2 3" id="KW-0663">Pyridoxal phosphate</keyword>
<sequence length="488" mass="53222">MSPSTFAKGLPETFRSALTGVIPSQKSYWVEHPQPSLLHRSLHEKPLLATFSSGLKITLEDGAQVLDACGGAAVASIGHGCQEVLSAMSEQARSISYVHTATYTTASAEELADILVGNRPYGISKAFFVGSGSEAVDGAMKLARQYFYEKGDFERKHFIARRQGYHGNTFGSMSISSNLSRLKPYRGILLPNVSHVSPCYRYQYQSQDETTEDYVARLAAELDFEFQRVGANTVIAFVAETVVGATSGCVTPAPGYLAAMRAVCRKHGALFILDEIMCGTGRTGTMFAWEQERDEDGNPVFPDIMTIGKGLGGGYAPISGILVHQNVVDVLDCGSGSFNHGHTFQAHPISCAAALAVQRIIRRDDLLENCVKMGTILERCLREQLGDEKHVGDIRGRGLFYAVEFVQDRAEKSPFEPKLQFGFLVQKEALKLGVAVYPGTGTVDGVRGDHILIAPPFTVKEHEIRHIVEVVTEAYKVAVKLVTRTIPQ</sequence>
<evidence type="ECO:0000313" key="5">
    <source>
        <dbReference type="Proteomes" id="UP000036893"/>
    </source>
</evidence>
<dbReference type="EMBL" id="BBXM02000007">
    <property type="protein sequence ID" value="GIC92789.1"/>
    <property type="molecule type" value="Genomic_DNA"/>
</dbReference>
<dbReference type="Gene3D" id="3.90.1150.10">
    <property type="entry name" value="Aspartate Aminotransferase, domain 1"/>
    <property type="match status" value="1"/>
</dbReference>
<evidence type="ECO:0000256" key="2">
    <source>
        <dbReference type="ARBA" id="ARBA00022898"/>
    </source>
</evidence>
<dbReference type="CDD" id="cd00610">
    <property type="entry name" value="OAT_like"/>
    <property type="match status" value="1"/>
</dbReference>
<dbReference type="InterPro" id="IPR015422">
    <property type="entry name" value="PyrdxlP-dep_Trfase_small"/>
</dbReference>
<protein>
    <recommendedName>
        <fullName evidence="6">Aminotransferase</fullName>
    </recommendedName>
</protein>
<evidence type="ECO:0008006" key="6">
    <source>
        <dbReference type="Google" id="ProtNLM"/>
    </source>
</evidence>
<dbReference type="Pfam" id="PF00202">
    <property type="entry name" value="Aminotran_3"/>
    <property type="match status" value="1"/>
</dbReference>
<organism evidence="4 5">
    <name type="scientific">Aspergillus udagawae</name>
    <dbReference type="NCBI Taxonomy" id="91492"/>
    <lineage>
        <taxon>Eukaryota</taxon>
        <taxon>Fungi</taxon>
        <taxon>Dikarya</taxon>
        <taxon>Ascomycota</taxon>
        <taxon>Pezizomycotina</taxon>
        <taxon>Eurotiomycetes</taxon>
        <taxon>Eurotiomycetidae</taxon>
        <taxon>Eurotiales</taxon>
        <taxon>Aspergillaceae</taxon>
        <taxon>Aspergillus</taxon>
        <taxon>Aspergillus subgen. Fumigati</taxon>
    </lineage>
</organism>
<reference evidence="4" key="2">
    <citation type="submission" date="2021-01" db="EMBL/GenBank/DDBJ databases">
        <title>Pan-genome distribution and transcriptional activeness of fungal secondary metabolism genes in Aspergillus section Fumigati.</title>
        <authorList>
            <person name="Takahashi H."/>
            <person name="Umemura M."/>
            <person name="Ninomiya A."/>
            <person name="Kusuya Y."/>
            <person name="Urayama S."/>
            <person name="Shimizu M."/>
            <person name="Watanabe A."/>
            <person name="Kamei K."/>
            <person name="Yaguchi T."/>
            <person name="Hagiwara D."/>
        </authorList>
    </citation>
    <scope>NUCLEOTIDE SEQUENCE</scope>
    <source>
        <strain evidence="4">IFM 46973</strain>
    </source>
</reference>
<name>A0A8E0V572_9EURO</name>
<evidence type="ECO:0000256" key="1">
    <source>
        <dbReference type="ARBA" id="ARBA00008954"/>
    </source>
</evidence>
<dbReference type="SUPFAM" id="SSF53383">
    <property type="entry name" value="PLP-dependent transferases"/>
    <property type="match status" value="1"/>
</dbReference>
<gene>
    <name evidence="4" type="ORF">Aud_009262</name>
</gene>
<dbReference type="AlphaFoldDB" id="A0A8E0V572"/>
<comment type="caution">
    <text evidence="4">The sequence shown here is derived from an EMBL/GenBank/DDBJ whole genome shotgun (WGS) entry which is preliminary data.</text>
</comment>
<dbReference type="GeneID" id="66996739"/>
<dbReference type="GO" id="GO:0008483">
    <property type="term" value="F:transaminase activity"/>
    <property type="evidence" value="ECO:0007669"/>
    <property type="project" value="InterPro"/>
</dbReference>
<accession>A0A8E0V572</accession>
<dbReference type="RefSeq" id="XP_043150055.1">
    <property type="nucleotide sequence ID" value="XM_043294120.1"/>
</dbReference>
<dbReference type="PANTHER" id="PTHR43094">
    <property type="entry name" value="AMINOTRANSFERASE"/>
    <property type="match status" value="1"/>
</dbReference>
<dbReference type="GO" id="GO:0030170">
    <property type="term" value="F:pyridoxal phosphate binding"/>
    <property type="evidence" value="ECO:0007669"/>
    <property type="project" value="InterPro"/>
</dbReference>
<dbReference type="GO" id="GO:0005829">
    <property type="term" value="C:cytosol"/>
    <property type="evidence" value="ECO:0007669"/>
    <property type="project" value="TreeGrafter"/>
</dbReference>